<evidence type="ECO:0000313" key="4">
    <source>
        <dbReference type="EMBL" id="GEO16275.1"/>
    </source>
</evidence>
<organism evidence="4 5">
    <name type="scientific">Microvirga aerophila</name>
    <dbReference type="NCBI Taxonomy" id="670291"/>
    <lineage>
        <taxon>Bacteria</taxon>
        <taxon>Pseudomonadati</taxon>
        <taxon>Pseudomonadota</taxon>
        <taxon>Alphaproteobacteria</taxon>
        <taxon>Hyphomicrobiales</taxon>
        <taxon>Methylobacteriaceae</taxon>
        <taxon>Microvirga</taxon>
    </lineage>
</organism>
<dbReference type="InterPro" id="IPR052019">
    <property type="entry name" value="F420H2_bilvrd_red/Heme_oxyg"/>
</dbReference>
<gene>
    <name evidence="4" type="ORF">MAE02_39710</name>
</gene>
<dbReference type="SUPFAM" id="SSF50475">
    <property type="entry name" value="FMN-binding split barrel"/>
    <property type="match status" value="1"/>
</dbReference>
<feature type="domain" description="Pyridoxamine 5'-phosphate oxidase N-terminal" evidence="3">
    <location>
        <begin position="7"/>
        <end position="133"/>
    </location>
</feature>
<reference evidence="4 5" key="1">
    <citation type="submission" date="2019-07" db="EMBL/GenBank/DDBJ databases">
        <title>Whole genome shotgun sequence of Microvirga aerophila NBRC 106136.</title>
        <authorList>
            <person name="Hosoyama A."/>
            <person name="Uohara A."/>
            <person name="Ohji S."/>
            <person name="Ichikawa N."/>
        </authorList>
    </citation>
    <scope>NUCLEOTIDE SEQUENCE [LARGE SCALE GENOMIC DNA]</scope>
    <source>
        <strain evidence="4 5">NBRC 106136</strain>
    </source>
</reference>
<dbReference type="GO" id="GO:0070967">
    <property type="term" value="F:coenzyme F420 binding"/>
    <property type="evidence" value="ECO:0007669"/>
    <property type="project" value="TreeGrafter"/>
</dbReference>
<dbReference type="GO" id="GO:0016627">
    <property type="term" value="F:oxidoreductase activity, acting on the CH-CH group of donors"/>
    <property type="evidence" value="ECO:0007669"/>
    <property type="project" value="TreeGrafter"/>
</dbReference>
<dbReference type="OrthoDB" id="3693562at2"/>
<proteinExistence type="predicted"/>
<dbReference type="GO" id="GO:0005829">
    <property type="term" value="C:cytosol"/>
    <property type="evidence" value="ECO:0007669"/>
    <property type="project" value="TreeGrafter"/>
</dbReference>
<keyword evidence="1" id="KW-0560">Oxidoreductase</keyword>
<keyword evidence="5" id="KW-1185">Reference proteome</keyword>
<dbReference type="InterPro" id="IPR012349">
    <property type="entry name" value="Split_barrel_FMN-bd"/>
</dbReference>
<evidence type="ECO:0000256" key="1">
    <source>
        <dbReference type="ARBA" id="ARBA00023002"/>
    </source>
</evidence>
<name>A0A512BWH1_9HYPH</name>
<protein>
    <submittedName>
        <fullName evidence="4">Pyridoxamine 5'-phosphate oxidase</fullName>
    </submittedName>
</protein>
<dbReference type="Pfam" id="PF01243">
    <property type="entry name" value="PNPOx_N"/>
    <property type="match status" value="1"/>
</dbReference>
<dbReference type="AlphaFoldDB" id="A0A512BWH1"/>
<dbReference type="InterPro" id="IPR011576">
    <property type="entry name" value="Pyridox_Oxase_N"/>
</dbReference>
<dbReference type="PANTHER" id="PTHR35176:SF6">
    <property type="entry name" value="HEME OXYGENASE HI_0854-RELATED"/>
    <property type="match status" value="1"/>
</dbReference>
<dbReference type="Gene3D" id="2.30.110.10">
    <property type="entry name" value="Electron Transport, Fmn-binding Protein, Chain A"/>
    <property type="match status" value="1"/>
</dbReference>
<feature type="region of interest" description="Disordered" evidence="2">
    <location>
        <begin position="164"/>
        <end position="183"/>
    </location>
</feature>
<evidence type="ECO:0000256" key="2">
    <source>
        <dbReference type="SAM" id="MobiDB-lite"/>
    </source>
</evidence>
<dbReference type="EMBL" id="BJYU01000061">
    <property type="protein sequence ID" value="GEO16275.1"/>
    <property type="molecule type" value="Genomic_DNA"/>
</dbReference>
<accession>A0A512BWH1</accession>
<dbReference type="RefSeq" id="WP_114188092.1">
    <property type="nucleotide sequence ID" value="NZ_BJYU01000061.1"/>
</dbReference>
<sequence length="183" mass="20336">MDEEIRRKILTLLEQHRIMTVATLRPDGWPQATTVGYASEGLTLYFLCGLDSQKAKNLARDDRVSLTIDHDTSDIMAISGLFMAGHTRAVIDMAEAGRVMRMLVRNYPEQTSLPGPMPGPEEVRIFRVTPTVISVLDYSKGFGHTDLVSVADAPEDVLDIVEEADEESFPASDPPAWTRMTTR</sequence>
<dbReference type="PANTHER" id="PTHR35176">
    <property type="entry name" value="HEME OXYGENASE HI_0854-RELATED"/>
    <property type="match status" value="1"/>
</dbReference>
<evidence type="ECO:0000313" key="5">
    <source>
        <dbReference type="Proteomes" id="UP000321085"/>
    </source>
</evidence>
<dbReference type="Proteomes" id="UP000321085">
    <property type="component" value="Unassembled WGS sequence"/>
</dbReference>
<comment type="caution">
    <text evidence="4">The sequence shown here is derived from an EMBL/GenBank/DDBJ whole genome shotgun (WGS) entry which is preliminary data.</text>
</comment>
<evidence type="ECO:0000259" key="3">
    <source>
        <dbReference type="Pfam" id="PF01243"/>
    </source>
</evidence>